<reference evidence="7 8" key="1">
    <citation type="submission" date="2023-10" db="EMBL/GenBank/DDBJ databases">
        <title>Complete Genome Sequence of Limnobacter thiooxidans CS-K2T, Isolated from freshwater lake sediments in Bavaria, Germany.</title>
        <authorList>
            <person name="Naruki M."/>
            <person name="Watanabe A."/>
            <person name="Warashina T."/>
            <person name="Morita T."/>
            <person name="Arakawa K."/>
        </authorList>
    </citation>
    <scope>NUCLEOTIDE SEQUENCE [LARGE SCALE GENOMIC DNA]</scope>
    <source>
        <strain evidence="7 8">CS-K2</strain>
    </source>
</reference>
<dbReference type="InterPro" id="IPR008638">
    <property type="entry name" value="FhaB/CdiA-like_TPS"/>
</dbReference>
<feature type="compositionally biased region" description="Pro residues" evidence="4">
    <location>
        <begin position="1701"/>
        <end position="1711"/>
    </location>
</feature>
<dbReference type="Pfam" id="PF05860">
    <property type="entry name" value="TPS"/>
    <property type="match status" value="1"/>
</dbReference>
<keyword evidence="2" id="KW-0964">Secreted</keyword>
<dbReference type="GO" id="GO:0005576">
    <property type="term" value="C:extracellular region"/>
    <property type="evidence" value="ECO:0007669"/>
    <property type="project" value="UniProtKB-SubCell"/>
</dbReference>
<comment type="subcellular location">
    <subcellularLocation>
        <location evidence="1">Secreted</location>
    </subcellularLocation>
</comment>
<proteinExistence type="predicted"/>
<evidence type="ECO:0000256" key="1">
    <source>
        <dbReference type="ARBA" id="ARBA00004613"/>
    </source>
</evidence>
<dbReference type="InterPro" id="IPR050909">
    <property type="entry name" value="Bact_Autotransporter_VF"/>
</dbReference>
<dbReference type="KEGG" id="lto:RGQ30_11900"/>
<dbReference type="SUPFAM" id="SSF51126">
    <property type="entry name" value="Pectin lyase-like"/>
    <property type="match status" value="1"/>
</dbReference>
<dbReference type="SMART" id="SM00912">
    <property type="entry name" value="Haemagg_act"/>
    <property type="match status" value="1"/>
</dbReference>
<feature type="compositionally biased region" description="Polar residues" evidence="4">
    <location>
        <begin position="1715"/>
        <end position="1735"/>
    </location>
</feature>
<dbReference type="InterPro" id="IPR011050">
    <property type="entry name" value="Pectin_lyase_fold/virulence"/>
</dbReference>
<dbReference type="Proteomes" id="UP001329151">
    <property type="component" value="Chromosome"/>
</dbReference>
<dbReference type="EMBL" id="AP028947">
    <property type="protein sequence ID" value="BET25689.1"/>
    <property type="molecule type" value="Genomic_DNA"/>
</dbReference>
<dbReference type="PANTHER" id="PTHR12338:SF8">
    <property type="entry name" value="HEME_HEMOPEXIN-BINDING PROTEIN"/>
    <property type="match status" value="1"/>
</dbReference>
<keyword evidence="8" id="KW-1185">Reference proteome</keyword>
<evidence type="ECO:0000313" key="7">
    <source>
        <dbReference type="EMBL" id="BET25689.1"/>
    </source>
</evidence>
<feature type="signal peptide" evidence="5">
    <location>
        <begin position="1"/>
        <end position="34"/>
    </location>
</feature>
<feature type="compositionally biased region" description="Polar residues" evidence="4">
    <location>
        <begin position="1773"/>
        <end position="1793"/>
    </location>
</feature>
<evidence type="ECO:0000256" key="4">
    <source>
        <dbReference type="SAM" id="MobiDB-lite"/>
    </source>
</evidence>
<dbReference type="PANTHER" id="PTHR12338">
    <property type="entry name" value="AUTOTRANSPORTER"/>
    <property type="match status" value="1"/>
</dbReference>
<evidence type="ECO:0000256" key="5">
    <source>
        <dbReference type="SAM" id="SignalP"/>
    </source>
</evidence>
<evidence type="ECO:0000313" key="8">
    <source>
        <dbReference type="Proteomes" id="UP001329151"/>
    </source>
</evidence>
<feature type="compositionally biased region" description="Polar residues" evidence="4">
    <location>
        <begin position="1742"/>
        <end position="1752"/>
    </location>
</feature>
<keyword evidence="3 5" id="KW-0732">Signal</keyword>
<sequence length="1800" mass="183009">MNMNRLSHNTAGFQFRRKAVAFGVAMAIASPVYANPTGLSVVAGQATSQAIGNLMQITNTPGAILNWQQFNIDVGQTTQFIQQNAASQVFNRVTGGDVSQILGSLQSNGQVFLINPAGVFFGQGAVIDTAGFLASTLAASDTDLLNGHLRFKDANGNAGSIVNQGKLTTHSGGSIVLLAPSIENSGVIHADGEVLLAAGHSVTIVDLKHPTIGLTVVVKDGEQAVNLGQIVSKNASVFSHLVKNSGIVEATGAQVGKGGVIRFVAQGDAIAGGQIKADSADGKGGEIDITGKRVAVLSGAHISADGATGGGTVHVGGGWKGQDESIANSKQTVVQANTLISANATQNGDGGEVVVWADGSTVVNSEVQAKGGAQSGNGGRVETSGKQALAVNVAANTSAPKGQSGLWLIDPANLTIVDEIPSGENNLGNTSSGPVFSTDDISASFSPTDSFLLASTVVSGLESNGSVEIYTSGTQSGDGNLTIDAAVLIDQNLGQISFNPRLLLEAKGSININAEVGLMPGQTAFDGFDLVMSYDIAKPVYIDAPLYLGNNGNLTLAPYQVPEGSQLPINTPGELPLDGVNFLSGMNIEGSSEPLVLNRINVSTAVATDPFGQGQEPLFVDPANPVKLNVLGANLKVNHINAFETLTSPASEVRVGTDNRVSLAPVQGQLSYNIMEAKSLTVDAGSLVSTFTRVIPNGNPAEISPSTFLDKLQTSGTVALNGGFSSITDVLVDAGTLTFGNNAEVALVSSNSHLVQNITAESGSTINLDGANMQYGHASLNGTFNVMAANNGGGFFLDGVDTDLNGSINISSGSNFVYLQSLGMTAGSEIQVGTGSMLALGRAFSSSLGPVDVTPKLEGGMLSSTNGQFVAQQGARIVLNGAASPLASNPPPIQAAQSVTVPVFGGARLDVTGLDGRLDAPIIIESNGFANAISTFSENSDFRSESGFTPIETLVIQAADIRVNSGGEGQALRIGEFVSSISPGPESGGSGLGSLPTVDLDFNGTLTVNSGTARLEGAAVSTTGGNLTVNGPNSQITLAGRFTTADLQVVNRTMGGRLGAEGFWDNSAVNSGNVATASPLSKGDITIGDDLTIAGGLLSSAGTSNALKVTPDGFLLLRSSTGEAPSILEVTSTIDLAPTAALMIGAQDENGIATAPVVLNNTNINMGGDSFLVVESDSAGVANLNGTASINSGHQGNLILAGRRVFDSNSVSVAPDAMTLNVGTGIRLNVTGNTPSLPPGLALYYSLQQITAPNRPVFLVGQLTPEAVAIAEYDDFGGFSTPLTTVLSGFQNPSFVIDGSPDSINPNAVNCVVNDFCVKFDVAQSLTFSGMVMSSLGAPEPTLANSGVAFVAGANLTGLQFAVTTPDEIVFMQGVNNVTVADLVSGKRLVNSQGSTVRLGMNVVNETIANDLQNNGELELQGNYTLSGLLSGTGTLNNSGTLVLSNGTGSLITNAIVNSGSLSNSGDYTFGGVLSGTGNFTNNGTFNLTGSGLFQNAIANGGTGVLNFNGQNQNIQFAGAFSNSSNVLFNGGVFTFNALGFNQTGGNLTVQPGTTLTGNVNINGGALRGFANINGNLNAQGGQIMPGASPGLMTVTGNLELNANSVLDIEIQGNGGTPGVDFDCIVVGGSANLDGQLNLIDISNGSLAPGSQYAFLQANAINGSFGSVSYSPASSSYAFTPPVVMPVSTMQQMSTSTFALNPPPPVEPTPLPDSTIIQTTGDADSAVGQNLNQAFTPPPNNTEPGSTAPTPTAQQQAQQEEEAVEVANQSAAGTTISQQSNDIELKTTQSDPQRASAVCK</sequence>
<organism evidence="7 8">
    <name type="scientific">Limnobacter thiooxidans</name>
    <dbReference type="NCBI Taxonomy" id="131080"/>
    <lineage>
        <taxon>Bacteria</taxon>
        <taxon>Pseudomonadati</taxon>
        <taxon>Pseudomonadota</taxon>
        <taxon>Betaproteobacteria</taxon>
        <taxon>Burkholderiales</taxon>
        <taxon>Burkholderiaceae</taxon>
        <taxon>Limnobacter</taxon>
    </lineage>
</organism>
<feature type="chain" id="PRO_5046096780" evidence="5">
    <location>
        <begin position="35"/>
        <end position="1800"/>
    </location>
</feature>
<protein>
    <submittedName>
        <fullName evidence="7">Filamentous hemagglutinin N-terminal domain-containing protein</fullName>
    </submittedName>
</protein>
<dbReference type="NCBIfam" id="TIGR01901">
    <property type="entry name" value="adhes_NPXG"/>
    <property type="match status" value="1"/>
</dbReference>
<name>A0AA86J2B3_9BURK</name>
<dbReference type="Gene3D" id="2.160.20.10">
    <property type="entry name" value="Single-stranded right-handed beta-helix, Pectin lyase-like"/>
    <property type="match status" value="1"/>
</dbReference>
<gene>
    <name evidence="7" type="ORF">RGQ30_11900</name>
</gene>
<evidence type="ECO:0000256" key="2">
    <source>
        <dbReference type="ARBA" id="ARBA00022525"/>
    </source>
</evidence>
<evidence type="ECO:0000256" key="3">
    <source>
        <dbReference type="ARBA" id="ARBA00022729"/>
    </source>
</evidence>
<accession>A0AA86J2B3</accession>
<feature type="region of interest" description="Disordered" evidence="4">
    <location>
        <begin position="1696"/>
        <end position="1800"/>
    </location>
</feature>
<evidence type="ECO:0000259" key="6">
    <source>
        <dbReference type="SMART" id="SM00912"/>
    </source>
</evidence>
<dbReference type="RefSeq" id="WP_130556782.1">
    <property type="nucleotide sequence ID" value="NZ_AP028947.1"/>
</dbReference>
<dbReference type="InterPro" id="IPR012334">
    <property type="entry name" value="Pectin_lyas_fold"/>
</dbReference>
<feature type="domain" description="Filamentous haemagglutinin FhaB/tRNA nuclease CdiA-like TPS" evidence="6">
    <location>
        <begin position="32"/>
        <end position="143"/>
    </location>
</feature>